<comment type="caution">
    <text evidence="1">The sequence shown here is derived from an EMBL/GenBank/DDBJ whole genome shotgun (WGS) entry which is preliminary data.</text>
</comment>
<evidence type="ECO:0000313" key="2">
    <source>
        <dbReference type="Proteomes" id="UP000655225"/>
    </source>
</evidence>
<name>A0A835DK48_TETSI</name>
<dbReference type="EMBL" id="JABCRI010000005">
    <property type="protein sequence ID" value="KAF8406513.1"/>
    <property type="molecule type" value="Genomic_DNA"/>
</dbReference>
<dbReference type="AlphaFoldDB" id="A0A835DK48"/>
<sequence length="121" mass="14029">MNHFSDELRIPDNLPPPAFYRTRDIPLSDHPLRRNHLLRQVSSPPTSHPSPISLCRFSFRILLRSSSPTAPPLLFMLFRSELYLVSSRLFRPNRVRRIPHLFSEEQQQIVCSSQIMAAPAI</sequence>
<proteinExistence type="predicted"/>
<accession>A0A835DK48</accession>
<keyword evidence="2" id="KW-1185">Reference proteome</keyword>
<protein>
    <submittedName>
        <fullName evidence="1">Uncharacterized protein</fullName>
    </submittedName>
</protein>
<gene>
    <name evidence="1" type="ORF">HHK36_008602</name>
</gene>
<dbReference type="Proteomes" id="UP000655225">
    <property type="component" value="Unassembled WGS sequence"/>
</dbReference>
<reference evidence="1 2" key="1">
    <citation type="submission" date="2020-04" db="EMBL/GenBank/DDBJ databases">
        <title>Plant Genome Project.</title>
        <authorList>
            <person name="Zhang R.-G."/>
        </authorList>
    </citation>
    <scope>NUCLEOTIDE SEQUENCE [LARGE SCALE GENOMIC DNA]</scope>
    <source>
        <strain evidence="1">YNK0</strain>
        <tissue evidence="1">Leaf</tissue>
    </source>
</reference>
<evidence type="ECO:0000313" key="1">
    <source>
        <dbReference type="EMBL" id="KAF8406513.1"/>
    </source>
</evidence>
<organism evidence="1 2">
    <name type="scientific">Tetracentron sinense</name>
    <name type="common">Spur-leaf</name>
    <dbReference type="NCBI Taxonomy" id="13715"/>
    <lineage>
        <taxon>Eukaryota</taxon>
        <taxon>Viridiplantae</taxon>
        <taxon>Streptophyta</taxon>
        <taxon>Embryophyta</taxon>
        <taxon>Tracheophyta</taxon>
        <taxon>Spermatophyta</taxon>
        <taxon>Magnoliopsida</taxon>
        <taxon>Trochodendrales</taxon>
        <taxon>Trochodendraceae</taxon>
        <taxon>Tetracentron</taxon>
    </lineage>
</organism>